<evidence type="ECO:0000256" key="10">
    <source>
        <dbReference type="ARBA" id="ARBA00023098"/>
    </source>
</evidence>
<keyword evidence="5" id="KW-0963">Cytoplasm</keyword>
<dbReference type="CDD" id="cd03443">
    <property type="entry name" value="PaaI_thioesterase"/>
    <property type="match status" value="1"/>
</dbReference>
<evidence type="ECO:0000256" key="13">
    <source>
        <dbReference type="ARBA" id="ARBA00035852"/>
    </source>
</evidence>
<feature type="domain" description="Thioesterase" evidence="25">
    <location>
        <begin position="125"/>
        <end position="198"/>
    </location>
</feature>
<name>A0ABZ2MEG4_9MICO</name>
<keyword evidence="9" id="KW-0809">Transit peptide</keyword>
<evidence type="ECO:0000256" key="24">
    <source>
        <dbReference type="SAM" id="MobiDB-lite"/>
    </source>
</evidence>
<keyword evidence="7 26" id="KW-0378">Hydrolase</keyword>
<dbReference type="EMBL" id="CP144913">
    <property type="protein sequence ID" value="WXB75408.1"/>
    <property type="molecule type" value="Genomic_DNA"/>
</dbReference>
<evidence type="ECO:0000256" key="12">
    <source>
        <dbReference type="ARBA" id="ARBA00023273"/>
    </source>
</evidence>
<evidence type="ECO:0000256" key="17">
    <source>
        <dbReference type="ARBA" id="ARBA00040123"/>
    </source>
</evidence>
<keyword evidence="12" id="KW-0966">Cell projection</keyword>
<proteinExistence type="inferred from homology"/>
<evidence type="ECO:0000256" key="19">
    <source>
        <dbReference type="ARBA" id="ARBA00047588"/>
    </source>
</evidence>
<comment type="catalytic activity">
    <reaction evidence="20">
        <text>hexadecanoyl-CoA + H2O = hexadecanoate + CoA + H(+)</text>
        <dbReference type="Rhea" id="RHEA:16645"/>
        <dbReference type="ChEBI" id="CHEBI:7896"/>
        <dbReference type="ChEBI" id="CHEBI:15377"/>
        <dbReference type="ChEBI" id="CHEBI:15378"/>
        <dbReference type="ChEBI" id="CHEBI:57287"/>
        <dbReference type="ChEBI" id="CHEBI:57379"/>
        <dbReference type="EC" id="3.1.2.2"/>
    </reaction>
    <physiologicalReaction direction="left-to-right" evidence="20">
        <dbReference type="Rhea" id="RHEA:16646"/>
    </physiologicalReaction>
</comment>
<evidence type="ECO:0000256" key="2">
    <source>
        <dbReference type="ARBA" id="ARBA00004496"/>
    </source>
</evidence>
<evidence type="ECO:0000256" key="9">
    <source>
        <dbReference type="ARBA" id="ARBA00022946"/>
    </source>
</evidence>
<evidence type="ECO:0000256" key="14">
    <source>
        <dbReference type="ARBA" id="ARBA00037002"/>
    </source>
</evidence>
<reference evidence="26 27" key="1">
    <citation type="submission" date="2024-02" db="EMBL/GenBank/DDBJ databases">
        <title>Janibacter sp. nov., isolated from gut of marine sandworm.</title>
        <authorList>
            <person name="Kim B."/>
            <person name="Jun M.O."/>
            <person name="Shin N.-R."/>
        </authorList>
    </citation>
    <scope>NUCLEOTIDE SEQUENCE [LARGE SCALE GENOMIC DNA]</scope>
    <source>
        <strain evidence="26 27">A1S7</strain>
    </source>
</reference>
<evidence type="ECO:0000256" key="22">
    <source>
        <dbReference type="ARBA" id="ARBA00048074"/>
    </source>
</evidence>
<dbReference type="GO" id="GO:0016787">
    <property type="term" value="F:hydrolase activity"/>
    <property type="evidence" value="ECO:0007669"/>
    <property type="project" value="UniProtKB-KW"/>
</dbReference>
<dbReference type="SUPFAM" id="SSF54637">
    <property type="entry name" value="Thioesterase/thiol ester dehydrase-isomerase"/>
    <property type="match status" value="1"/>
</dbReference>
<gene>
    <name evidence="26" type="ORF">V1351_10625</name>
</gene>
<evidence type="ECO:0000256" key="20">
    <source>
        <dbReference type="ARBA" id="ARBA00047734"/>
    </source>
</evidence>
<evidence type="ECO:0000256" key="5">
    <source>
        <dbReference type="ARBA" id="ARBA00022490"/>
    </source>
</evidence>
<accession>A0ABZ2MEG4</accession>
<keyword evidence="10" id="KW-0443">Lipid metabolism</keyword>
<evidence type="ECO:0000256" key="7">
    <source>
        <dbReference type="ARBA" id="ARBA00022801"/>
    </source>
</evidence>
<dbReference type="Gene3D" id="3.10.129.10">
    <property type="entry name" value="Hotdog Thioesterase"/>
    <property type="match status" value="1"/>
</dbReference>
<evidence type="ECO:0000256" key="6">
    <source>
        <dbReference type="ARBA" id="ARBA00022703"/>
    </source>
</evidence>
<evidence type="ECO:0000256" key="21">
    <source>
        <dbReference type="ARBA" id="ARBA00047969"/>
    </source>
</evidence>
<dbReference type="InterPro" id="IPR052365">
    <property type="entry name" value="THEM4/THEM5_acyl-CoA_thioest"/>
</dbReference>
<comment type="similarity">
    <text evidence="15">Belongs to the THEM4/THEM5 thioesterase family.</text>
</comment>
<organism evidence="26 27">
    <name type="scientific">Janibacter alittae</name>
    <dbReference type="NCBI Taxonomy" id="3115209"/>
    <lineage>
        <taxon>Bacteria</taxon>
        <taxon>Bacillati</taxon>
        <taxon>Actinomycetota</taxon>
        <taxon>Actinomycetes</taxon>
        <taxon>Micrococcales</taxon>
        <taxon>Intrasporangiaceae</taxon>
        <taxon>Janibacter</taxon>
    </lineage>
</organism>
<dbReference type="InterPro" id="IPR029069">
    <property type="entry name" value="HotDog_dom_sf"/>
</dbReference>
<evidence type="ECO:0000256" key="8">
    <source>
        <dbReference type="ARBA" id="ARBA00022832"/>
    </source>
</evidence>
<comment type="catalytic activity">
    <reaction evidence="19">
        <text>octanoyl-CoA + H2O = octanoate + CoA + H(+)</text>
        <dbReference type="Rhea" id="RHEA:30143"/>
        <dbReference type="ChEBI" id="CHEBI:15377"/>
        <dbReference type="ChEBI" id="CHEBI:15378"/>
        <dbReference type="ChEBI" id="CHEBI:25646"/>
        <dbReference type="ChEBI" id="CHEBI:57287"/>
        <dbReference type="ChEBI" id="CHEBI:57386"/>
    </reaction>
    <physiologicalReaction direction="left-to-right" evidence="19">
        <dbReference type="Rhea" id="RHEA:30144"/>
    </physiologicalReaction>
</comment>
<comment type="subcellular location">
    <subcellularLocation>
        <location evidence="3">Cell projection</location>
        <location evidence="3">Ruffle membrane</location>
    </subcellularLocation>
    <subcellularLocation>
        <location evidence="2">Cytoplasm</location>
    </subcellularLocation>
    <subcellularLocation>
        <location evidence="1">Membrane</location>
        <topology evidence="1">Peripheral membrane protein</topology>
    </subcellularLocation>
</comment>
<dbReference type="Pfam" id="PF03061">
    <property type="entry name" value="4HBT"/>
    <property type="match status" value="1"/>
</dbReference>
<feature type="region of interest" description="Disordered" evidence="24">
    <location>
        <begin position="216"/>
        <end position="238"/>
    </location>
</feature>
<evidence type="ECO:0000256" key="4">
    <source>
        <dbReference type="ARBA" id="ARBA00022475"/>
    </source>
</evidence>
<comment type="catalytic activity">
    <reaction evidence="13">
        <text>(5Z,8Z,11Z,14Z)-eicosatetraenoyl-CoA + H2O = (5Z,8Z,11Z,14Z)-eicosatetraenoate + CoA + H(+)</text>
        <dbReference type="Rhea" id="RHEA:40151"/>
        <dbReference type="ChEBI" id="CHEBI:15377"/>
        <dbReference type="ChEBI" id="CHEBI:15378"/>
        <dbReference type="ChEBI" id="CHEBI:32395"/>
        <dbReference type="ChEBI" id="CHEBI:57287"/>
        <dbReference type="ChEBI" id="CHEBI:57368"/>
    </reaction>
    <physiologicalReaction direction="left-to-right" evidence="13">
        <dbReference type="Rhea" id="RHEA:40152"/>
    </physiologicalReaction>
</comment>
<sequence>MTDGAFASPAAVEDPDALAVTEQAQGDLAESLRELVDACVRTRVDDGTLMAVAQEVRTLTQRLLARAQSDPLGIEATSDGRLRDHGNPMVGMRNPIAPPLAVTGDADGTMSASLCLGAAYEGPPGCVHGGMVAAVLDQVVGSAPAMIGRPGLTAYLNTSYRRPTVLGTEHVVRGWIEEVDGWKVRARGDIRDPQGRVTAEADALFVVPRWAREHLGTPTGDAAGIDPADTATQGPATS</sequence>
<keyword evidence="11" id="KW-0472">Membrane</keyword>
<evidence type="ECO:0000256" key="18">
    <source>
        <dbReference type="ARBA" id="ARBA00043210"/>
    </source>
</evidence>
<evidence type="ECO:0000256" key="11">
    <source>
        <dbReference type="ARBA" id="ARBA00023136"/>
    </source>
</evidence>
<evidence type="ECO:0000256" key="1">
    <source>
        <dbReference type="ARBA" id="ARBA00004170"/>
    </source>
</evidence>
<dbReference type="PANTHER" id="PTHR12418:SF19">
    <property type="entry name" value="ACYL-COENZYME A THIOESTERASE THEM4"/>
    <property type="match status" value="1"/>
</dbReference>
<keyword evidence="8" id="KW-0276">Fatty acid metabolism</keyword>
<evidence type="ECO:0000256" key="16">
    <source>
        <dbReference type="ARBA" id="ARBA00038848"/>
    </source>
</evidence>
<evidence type="ECO:0000256" key="23">
    <source>
        <dbReference type="ARBA" id="ARBA00048180"/>
    </source>
</evidence>
<evidence type="ECO:0000256" key="3">
    <source>
        <dbReference type="ARBA" id="ARBA00004632"/>
    </source>
</evidence>
<evidence type="ECO:0000313" key="27">
    <source>
        <dbReference type="Proteomes" id="UP001382727"/>
    </source>
</evidence>
<dbReference type="RefSeq" id="WP_338748120.1">
    <property type="nucleotide sequence ID" value="NZ_CP144913.1"/>
</dbReference>
<keyword evidence="27" id="KW-1185">Reference proteome</keyword>
<comment type="catalytic activity">
    <reaction evidence="21">
        <text>decanoyl-CoA + H2O = decanoate + CoA + H(+)</text>
        <dbReference type="Rhea" id="RHEA:40059"/>
        <dbReference type="ChEBI" id="CHEBI:15377"/>
        <dbReference type="ChEBI" id="CHEBI:15378"/>
        <dbReference type="ChEBI" id="CHEBI:27689"/>
        <dbReference type="ChEBI" id="CHEBI:57287"/>
        <dbReference type="ChEBI" id="CHEBI:61430"/>
    </reaction>
    <physiologicalReaction direction="left-to-right" evidence="21">
        <dbReference type="Rhea" id="RHEA:40060"/>
    </physiologicalReaction>
</comment>
<dbReference type="PANTHER" id="PTHR12418">
    <property type="entry name" value="ACYL-COENZYME A THIOESTERASE THEM4"/>
    <property type="match status" value="1"/>
</dbReference>
<dbReference type="InterPro" id="IPR006683">
    <property type="entry name" value="Thioestr_dom"/>
</dbReference>
<comment type="catalytic activity">
    <reaction evidence="22">
        <text>dodecanoyl-CoA + H2O = dodecanoate + CoA + H(+)</text>
        <dbReference type="Rhea" id="RHEA:30135"/>
        <dbReference type="ChEBI" id="CHEBI:15377"/>
        <dbReference type="ChEBI" id="CHEBI:15378"/>
        <dbReference type="ChEBI" id="CHEBI:18262"/>
        <dbReference type="ChEBI" id="CHEBI:57287"/>
        <dbReference type="ChEBI" id="CHEBI:57375"/>
    </reaction>
    <physiologicalReaction direction="left-to-right" evidence="22">
        <dbReference type="Rhea" id="RHEA:30136"/>
    </physiologicalReaction>
</comment>
<comment type="catalytic activity">
    <reaction evidence="14">
        <text>(9Z)-octadecenoyl-CoA + H2O = (9Z)-octadecenoate + CoA + H(+)</text>
        <dbReference type="Rhea" id="RHEA:40139"/>
        <dbReference type="ChEBI" id="CHEBI:15377"/>
        <dbReference type="ChEBI" id="CHEBI:15378"/>
        <dbReference type="ChEBI" id="CHEBI:30823"/>
        <dbReference type="ChEBI" id="CHEBI:57287"/>
        <dbReference type="ChEBI" id="CHEBI:57387"/>
    </reaction>
    <physiologicalReaction direction="left-to-right" evidence="14">
        <dbReference type="Rhea" id="RHEA:40140"/>
    </physiologicalReaction>
</comment>
<keyword evidence="6" id="KW-0053">Apoptosis</keyword>
<protein>
    <recommendedName>
        <fullName evidence="17">Acyl-coenzyme A thioesterase THEM4</fullName>
        <ecNumber evidence="16">3.1.2.2</ecNumber>
    </recommendedName>
    <alternativeName>
        <fullName evidence="18">Thioesterase superfamily member 4</fullName>
    </alternativeName>
</protein>
<dbReference type="Proteomes" id="UP001382727">
    <property type="component" value="Chromosome"/>
</dbReference>
<keyword evidence="4" id="KW-1003">Cell membrane</keyword>
<evidence type="ECO:0000313" key="26">
    <source>
        <dbReference type="EMBL" id="WXB75408.1"/>
    </source>
</evidence>
<dbReference type="EC" id="3.1.2.2" evidence="16"/>
<evidence type="ECO:0000256" key="15">
    <source>
        <dbReference type="ARBA" id="ARBA00038456"/>
    </source>
</evidence>
<evidence type="ECO:0000259" key="25">
    <source>
        <dbReference type="Pfam" id="PF03061"/>
    </source>
</evidence>
<comment type="catalytic activity">
    <reaction evidence="23">
        <text>tetradecanoyl-CoA + H2O = tetradecanoate + CoA + H(+)</text>
        <dbReference type="Rhea" id="RHEA:40119"/>
        <dbReference type="ChEBI" id="CHEBI:15377"/>
        <dbReference type="ChEBI" id="CHEBI:15378"/>
        <dbReference type="ChEBI" id="CHEBI:30807"/>
        <dbReference type="ChEBI" id="CHEBI:57287"/>
        <dbReference type="ChEBI" id="CHEBI:57385"/>
    </reaction>
    <physiologicalReaction direction="left-to-right" evidence="23">
        <dbReference type="Rhea" id="RHEA:40120"/>
    </physiologicalReaction>
</comment>